<feature type="compositionally biased region" description="Low complexity" evidence="6">
    <location>
        <begin position="180"/>
        <end position="190"/>
    </location>
</feature>
<dbReference type="SUPFAM" id="SSF90229">
    <property type="entry name" value="CCCH zinc finger"/>
    <property type="match status" value="3"/>
</dbReference>
<dbReference type="InterPro" id="IPR045124">
    <property type="entry name" value="Su(sable)-like"/>
</dbReference>
<feature type="compositionally biased region" description="Basic and acidic residues" evidence="6">
    <location>
        <begin position="755"/>
        <end position="770"/>
    </location>
</feature>
<feature type="region of interest" description="Disordered" evidence="6">
    <location>
        <begin position="737"/>
        <end position="798"/>
    </location>
</feature>
<keyword evidence="4 5" id="KW-0862">Zinc</keyword>
<name>A0A2W1BXN6_HELAM</name>
<feature type="compositionally biased region" description="Basic and acidic residues" evidence="6">
    <location>
        <begin position="919"/>
        <end position="929"/>
    </location>
</feature>
<dbReference type="InterPro" id="IPR000571">
    <property type="entry name" value="Znf_CCCH"/>
</dbReference>
<evidence type="ECO:0000256" key="3">
    <source>
        <dbReference type="ARBA" id="ARBA00022771"/>
    </source>
</evidence>
<dbReference type="Gene3D" id="4.10.1000.10">
    <property type="entry name" value="Zinc finger, CCCH-type"/>
    <property type="match status" value="1"/>
</dbReference>
<feature type="domain" description="C3H1-type" evidence="7">
    <location>
        <begin position="221"/>
        <end position="248"/>
    </location>
</feature>
<keyword evidence="3 5" id="KW-0863">Zinc-finger</keyword>
<evidence type="ECO:0000256" key="1">
    <source>
        <dbReference type="ARBA" id="ARBA00022723"/>
    </source>
</evidence>
<dbReference type="InterPro" id="IPR036855">
    <property type="entry name" value="Znf_CCCH_sf"/>
</dbReference>
<feature type="compositionally biased region" description="Polar residues" evidence="6">
    <location>
        <begin position="547"/>
        <end position="558"/>
    </location>
</feature>
<feature type="compositionally biased region" description="Basic and acidic residues" evidence="6">
    <location>
        <begin position="668"/>
        <end position="680"/>
    </location>
</feature>
<feature type="zinc finger region" description="C3H1-type" evidence="5">
    <location>
        <begin position="278"/>
        <end position="301"/>
    </location>
</feature>
<feature type="compositionally biased region" description="Low complexity" evidence="6">
    <location>
        <begin position="686"/>
        <end position="703"/>
    </location>
</feature>
<evidence type="ECO:0000313" key="9">
    <source>
        <dbReference type="Proteomes" id="UP000249218"/>
    </source>
</evidence>
<reference evidence="8 9" key="1">
    <citation type="journal article" date="2017" name="BMC Biol.">
        <title>Genomic innovations, transcriptional plasticity and gene loss underlying the evolution and divergence of two highly polyphagous and invasive Helicoverpa pest species.</title>
        <authorList>
            <person name="Pearce S.L."/>
            <person name="Clarke D.F."/>
            <person name="East P.D."/>
            <person name="Elfekih S."/>
            <person name="Gordon K.H."/>
            <person name="Jermiin L.S."/>
            <person name="McGaughran A."/>
            <person name="Oakeshott J.G."/>
            <person name="Papanikolaou A."/>
            <person name="Perera O.P."/>
            <person name="Rane R.V."/>
            <person name="Richards S."/>
            <person name="Tay W.T."/>
            <person name="Walsh T.K."/>
            <person name="Anderson A."/>
            <person name="Anderson C.J."/>
            <person name="Asgari S."/>
            <person name="Board P.G."/>
            <person name="Bretschneider A."/>
            <person name="Campbell P.M."/>
            <person name="Chertemps T."/>
            <person name="Christeller J.T."/>
            <person name="Coppin C.W."/>
            <person name="Downes S.J."/>
            <person name="Duan G."/>
            <person name="Farnsworth C.A."/>
            <person name="Good R.T."/>
            <person name="Han L.B."/>
            <person name="Han Y.C."/>
            <person name="Hatje K."/>
            <person name="Horne I."/>
            <person name="Huang Y.P."/>
            <person name="Hughes D.S."/>
            <person name="Jacquin-Joly E."/>
            <person name="James W."/>
            <person name="Jhangiani S."/>
            <person name="Kollmar M."/>
            <person name="Kuwar S.S."/>
            <person name="Li S."/>
            <person name="Liu N.Y."/>
            <person name="Maibeche M.T."/>
            <person name="Miller J.R."/>
            <person name="Montagne N."/>
            <person name="Perry T."/>
            <person name="Qu J."/>
            <person name="Song S.V."/>
            <person name="Sutton G.G."/>
            <person name="Vogel H."/>
            <person name="Walenz B.P."/>
            <person name="Xu W."/>
            <person name="Zhang H.J."/>
            <person name="Zou Z."/>
            <person name="Batterham P."/>
            <person name="Edwards O.R."/>
            <person name="Feyereisen R."/>
            <person name="Gibbs R.A."/>
            <person name="Heckel D.G."/>
            <person name="McGrath A."/>
            <person name="Robin C."/>
            <person name="Scherer S.E."/>
            <person name="Worley K.C."/>
            <person name="Wu Y.D."/>
        </authorList>
    </citation>
    <scope>NUCLEOTIDE SEQUENCE [LARGE SCALE GENOMIC DNA]</scope>
    <source>
        <strain evidence="8">Harm_GR_Male_#8</strain>
        <tissue evidence="8">Whole organism</tissue>
    </source>
</reference>
<dbReference type="Pfam" id="PF14608">
    <property type="entry name" value="zf-CCCH_2"/>
    <property type="match status" value="3"/>
</dbReference>
<feature type="compositionally biased region" description="Basic and acidic residues" evidence="6">
    <location>
        <begin position="1169"/>
        <end position="1182"/>
    </location>
</feature>
<feature type="region of interest" description="Disordered" evidence="6">
    <location>
        <begin position="404"/>
        <end position="423"/>
    </location>
</feature>
<feature type="zinc finger region" description="C3H1-type" evidence="5">
    <location>
        <begin position="250"/>
        <end position="277"/>
    </location>
</feature>
<feature type="domain" description="C3H1-type" evidence="7">
    <location>
        <begin position="278"/>
        <end position="301"/>
    </location>
</feature>
<evidence type="ECO:0000256" key="6">
    <source>
        <dbReference type="SAM" id="MobiDB-lite"/>
    </source>
</evidence>
<keyword evidence="2" id="KW-0677">Repeat</keyword>
<organism evidence="8 9">
    <name type="scientific">Helicoverpa armigera</name>
    <name type="common">Cotton bollworm</name>
    <name type="synonym">Heliothis armigera</name>
    <dbReference type="NCBI Taxonomy" id="29058"/>
    <lineage>
        <taxon>Eukaryota</taxon>
        <taxon>Metazoa</taxon>
        <taxon>Ecdysozoa</taxon>
        <taxon>Arthropoda</taxon>
        <taxon>Hexapoda</taxon>
        <taxon>Insecta</taxon>
        <taxon>Pterygota</taxon>
        <taxon>Neoptera</taxon>
        <taxon>Endopterygota</taxon>
        <taxon>Lepidoptera</taxon>
        <taxon>Glossata</taxon>
        <taxon>Ditrysia</taxon>
        <taxon>Noctuoidea</taxon>
        <taxon>Noctuidae</taxon>
        <taxon>Heliothinae</taxon>
        <taxon>Helicoverpa</taxon>
    </lineage>
</organism>
<dbReference type="PANTHER" id="PTHR13119:SF12">
    <property type="entry name" value="PROTEIN SUPPRESSOR OF SABLE"/>
    <property type="match status" value="1"/>
</dbReference>
<feature type="domain" description="C3H1-type" evidence="7">
    <location>
        <begin position="250"/>
        <end position="277"/>
    </location>
</feature>
<feature type="region of interest" description="Disordered" evidence="6">
    <location>
        <begin position="526"/>
        <end position="565"/>
    </location>
</feature>
<feature type="compositionally biased region" description="Acidic residues" evidence="6">
    <location>
        <begin position="1"/>
        <end position="26"/>
    </location>
</feature>
<dbReference type="OrthoDB" id="411372at2759"/>
<feature type="zinc finger region" description="C3H1-type" evidence="5">
    <location>
        <begin position="221"/>
        <end position="248"/>
    </location>
</feature>
<proteinExistence type="predicted"/>
<evidence type="ECO:0000256" key="2">
    <source>
        <dbReference type="ARBA" id="ARBA00022737"/>
    </source>
</evidence>
<evidence type="ECO:0000313" key="8">
    <source>
        <dbReference type="EMBL" id="PZC78404.1"/>
    </source>
</evidence>
<dbReference type="GO" id="GO:0003723">
    <property type="term" value="F:RNA binding"/>
    <property type="evidence" value="ECO:0007669"/>
    <property type="project" value="InterPro"/>
</dbReference>
<keyword evidence="9" id="KW-1185">Reference proteome</keyword>
<protein>
    <recommendedName>
        <fullName evidence="7">C3H1-type domain-containing protein</fullName>
    </recommendedName>
</protein>
<feature type="compositionally biased region" description="Polar residues" evidence="6">
    <location>
        <begin position="737"/>
        <end position="754"/>
    </location>
</feature>
<feature type="region of interest" description="Disordered" evidence="6">
    <location>
        <begin position="641"/>
        <end position="703"/>
    </location>
</feature>
<evidence type="ECO:0000256" key="5">
    <source>
        <dbReference type="PROSITE-ProRule" id="PRU00723"/>
    </source>
</evidence>
<dbReference type="Proteomes" id="UP000249218">
    <property type="component" value="Unassembled WGS sequence"/>
</dbReference>
<gene>
    <name evidence="8" type="primary">HaOG202227</name>
    <name evidence="8" type="ORF">B5X24_HaOG202227</name>
</gene>
<keyword evidence="1 5" id="KW-0479">Metal-binding</keyword>
<sequence length="1182" mass="133389">MTEAEPNAEMEDLEDGEIESEGEEATEIPAEEKGMDTVPTINDKIPTVKSETQDFYYSKSGKKKKSKANKEQKFKDKSKKNRKYSSPTEDDFAGNIEKAIRKAMNKNDGIDDNDDDVEDRRKHKKRKKHDIKDGPSKKRKKQDYSDEMDESEMMCVRGASPVHRQSPDDVYADDDRDSYASDSSQESRGQQQHHRQQRHNRQRERNKNNKNDRRRGNHPMQDPDGVCLYYMQGKCHKGDDCIYSHDAQPPRKMELCKFYLMDCCAKRDKCLYMHADFPCKYYHTGLQCIYKDECKFAHGKPLSDGLKNILLKHIESAPKEILGDFPRLNREGALKMLQTTQAKLIQQYNESSEGNEKNIPSLFELNIPNPQNTPESMNQGNYMNERQNKISPKVRQSRWQNDISNNQNFNINSSPNNNTNSSNVLSIKNLTGVLTPRQISDLTKMGIDNLDQLGQLTVLQLNSIGLSLKQITEIQLNTMNIQKLGLINTNNDPPQFINQAAGSKDLDLRVPPIAVPVSSNATISTDLPGKDIDMRFQPSAMLPGSEETASNKPSQKDSQTSKDMIDIDQYTKDALKFASKDKENIDISNETYETDKPVISNESKDVDHRVLPFSDDAPRVMHTAIEDNHVTKECDTDIRFLQPEPLFKNPEKRHRRSTTDDEDNNLLIDEKWYSSDEEKGMKKKSPASSPQQKSPSPQASTPQVIEPSALLSRLGDLSKIDISDEVTKLLNTMKNNLQENKVENNSEGAASPQNRPRDPRARRSPEKQSDSIKSSTKRPPRVSIYECIDGEPTDGRRRTDVDLRQSDFNLPAFGDTDLRQTSGDIDFRLGLPFKPLPNYTPASEINASINSHPPMTYKVVLIDIPRPDYTDIRNSTAKSQALVDPRLRKVFRLSVDESNSDSEKSNKNSTATTPTGPRVDPRRKPKDAGEAVAQDQKSSSLDLQTILQNSNWYKEMSSTQKIFVNQHLAPVTQMIKQYQQEKVPGKKFDLASIQSNSVLCKIFTNLGVSLGENGEYSYLPKPKEALLKTPVNFNQTPFGMNSNMGGPPGSMDGGNMNMMNIPPMGMPGMNNMNLGNMHGFNQSMPDPRGGPTPGLLGIAPNIPHNFNNKFGGPNNFGNMPYNGPGPGNDFNFMDGDQNYPRFPNRGGHRGRGNDRWNRGGSGRGHRDRKNFNDRGNWKNDRN</sequence>
<dbReference type="AlphaFoldDB" id="A0A2W1BXN6"/>
<evidence type="ECO:0000259" key="7">
    <source>
        <dbReference type="PROSITE" id="PS50103"/>
    </source>
</evidence>
<feature type="compositionally biased region" description="Basic residues" evidence="6">
    <location>
        <begin position="191"/>
        <end position="202"/>
    </location>
</feature>
<feature type="region of interest" description="Disordered" evidence="6">
    <location>
        <begin position="1117"/>
        <end position="1182"/>
    </location>
</feature>
<dbReference type="PANTHER" id="PTHR13119">
    <property type="entry name" value="ZINC FINGER CCCH DOMAIN-CONTAINING PROTEI"/>
    <property type="match status" value="1"/>
</dbReference>
<accession>A0A2W1BXN6</accession>
<dbReference type="SMART" id="SM00356">
    <property type="entry name" value="ZnF_C3H1"/>
    <property type="match status" value="3"/>
</dbReference>
<evidence type="ECO:0000256" key="4">
    <source>
        <dbReference type="ARBA" id="ARBA00022833"/>
    </source>
</evidence>
<dbReference type="GO" id="GO:0005634">
    <property type="term" value="C:nucleus"/>
    <property type="evidence" value="ECO:0007669"/>
    <property type="project" value="TreeGrafter"/>
</dbReference>
<dbReference type="GO" id="GO:0008270">
    <property type="term" value="F:zinc ion binding"/>
    <property type="evidence" value="ECO:0007669"/>
    <property type="project" value="UniProtKB-KW"/>
</dbReference>
<dbReference type="GO" id="GO:0045892">
    <property type="term" value="P:negative regulation of DNA-templated transcription"/>
    <property type="evidence" value="ECO:0007669"/>
    <property type="project" value="InterPro"/>
</dbReference>
<feature type="region of interest" description="Disordered" evidence="6">
    <location>
        <begin position="894"/>
        <end position="939"/>
    </location>
</feature>
<dbReference type="PROSITE" id="PS50103">
    <property type="entry name" value="ZF_C3H1"/>
    <property type="match status" value="3"/>
</dbReference>
<feature type="region of interest" description="Disordered" evidence="6">
    <location>
        <begin position="1"/>
        <end position="224"/>
    </location>
</feature>
<dbReference type="EMBL" id="KZ149904">
    <property type="protein sequence ID" value="PZC78404.1"/>
    <property type="molecule type" value="Genomic_DNA"/>
</dbReference>